<comment type="caution">
    <text evidence="1">The sequence shown here is derived from an EMBL/GenBank/DDBJ whole genome shotgun (WGS) entry which is preliminary data.</text>
</comment>
<protein>
    <submittedName>
        <fullName evidence="1">Uncharacterized protein</fullName>
    </submittedName>
</protein>
<organism evidence="1 2">
    <name type="scientific">Parelaphostrongylus tenuis</name>
    <name type="common">Meningeal worm</name>
    <dbReference type="NCBI Taxonomy" id="148309"/>
    <lineage>
        <taxon>Eukaryota</taxon>
        <taxon>Metazoa</taxon>
        <taxon>Ecdysozoa</taxon>
        <taxon>Nematoda</taxon>
        <taxon>Chromadorea</taxon>
        <taxon>Rhabditida</taxon>
        <taxon>Rhabditina</taxon>
        <taxon>Rhabditomorpha</taxon>
        <taxon>Strongyloidea</taxon>
        <taxon>Metastrongylidae</taxon>
        <taxon>Parelaphostrongylus</taxon>
    </lineage>
</organism>
<dbReference type="AlphaFoldDB" id="A0AAD5WKE3"/>
<name>A0AAD5WKE3_PARTN</name>
<accession>A0AAD5WKE3</accession>
<dbReference type="Proteomes" id="UP001196413">
    <property type="component" value="Unassembled WGS sequence"/>
</dbReference>
<proteinExistence type="predicted"/>
<evidence type="ECO:0000313" key="1">
    <source>
        <dbReference type="EMBL" id="KAJ1373894.1"/>
    </source>
</evidence>
<keyword evidence="2" id="KW-1185">Reference proteome</keyword>
<reference evidence="1" key="1">
    <citation type="submission" date="2021-06" db="EMBL/GenBank/DDBJ databases">
        <title>Parelaphostrongylus tenuis whole genome reference sequence.</title>
        <authorList>
            <person name="Garwood T.J."/>
            <person name="Larsen P.A."/>
            <person name="Fountain-Jones N.M."/>
            <person name="Garbe J.R."/>
            <person name="Macchietto M.G."/>
            <person name="Kania S.A."/>
            <person name="Gerhold R.W."/>
            <person name="Richards J.E."/>
            <person name="Wolf T.M."/>
        </authorList>
    </citation>
    <scope>NUCLEOTIDE SEQUENCE</scope>
    <source>
        <strain evidence="1">MNPRO001-30</strain>
        <tissue evidence="1">Meninges</tissue>
    </source>
</reference>
<dbReference type="EMBL" id="JAHQIW010007362">
    <property type="protein sequence ID" value="KAJ1373894.1"/>
    <property type="molecule type" value="Genomic_DNA"/>
</dbReference>
<evidence type="ECO:0000313" key="2">
    <source>
        <dbReference type="Proteomes" id="UP001196413"/>
    </source>
</evidence>
<sequence length="109" mass="12867">MPQNQVKRWKKKNATSRVTMTHLIRHHFRTCTVYPKPLNILRIDVLEHGSTRCQSLLNDLILDLLTICNTEAINPELTDQAEVNLHIAQKLFRRHSRFIPDQGHHRQQK</sequence>
<gene>
    <name evidence="1" type="ORF">KIN20_036427</name>
</gene>